<keyword evidence="2" id="KW-1185">Reference proteome</keyword>
<dbReference type="EMBL" id="SWKV01000104">
    <property type="protein sequence ID" value="KAF3032332.1"/>
    <property type="molecule type" value="Genomic_DNA"/>
</dbReference>
<dbReference type="OrthoDB" id="3944494at2759"/>
<sequence length="190" mass="22115">MAAKLPEAEYIRAQIDEALEQGDQETRAFEERILDNAAPTEVSPWLEMTRWPKYLHGHSFIEVARLASPANLASEPLLVEFSDSLDRVVEQAHASIRDDKVNVFDQARINSFIQRRRAFDRPLMIKLRNSTYRSYKQVFKRLICFAYRTMQPENSIELTHRLTARQLGHLDEMIAIGVELVKAKSTEKRW</sequence>
<evidence type="ECO:0000313" key="2">
    <source>
        <dbReference type="Proteomes" id="UP000758155"/>
    </source>
</evidence>
<name>A0A9P4WHE1_9PLEO</name>
<proteinExistence type="predicted"/>
<accession>A0A9P4WHE1</accession>
<dbReference type="AlphaFoldDB" id="A0A9P4WHE1"/>
<reference evidence="1" key="1">
    <citation type="submission" date="2019-04" db="EMBL/GenBank/DDBJ databases">
        <title>Sequencing of skin fungus with MAO and IRED activity.</title>
        <authorList>
            <person name="Marsaioli A.J."/>
            <person name="Bonatto J.M.C."/>
            <person name="Reis Junior O."/>
        </authorList>
    </citation>
    <scope>NUCLEOTIDE SEQUENCE</scope>
    <source>
        <strain evidence="1">28M1</strain>
    </source>
</reference>
<dbReference type="Proteomes" id="UP000758155">
    <property type="component" value="Unassembled WGS sequence"/>
</dbReference>
<gene>
    <name evidence="1" type="ORF">E8E12_004089</name>
</gene>
<organism evidence="1 2">
    <name type="scientific">Didymella heteroderae</name>
    <dbReference type="NCBI Taxonomy" id="1769908"/>
    <lineage>
        <taxon>Eukaryota</taxon>
        <taxon>Fungi</taxon>
        <taxon>Dikarya</taxon>
        <taxon>Ascomycota</taxon>
        <taxon>Pezizomycotina</taxon>
        <taxon>Dothideomycetes</taxon>
        <taxon>Pleosporomycetidae</taxon>
        <taxon>Pleosporales</taxon>
        <taxon>Pleosporineae</taxon>
        <taxon>Didymellaceae</taxon>
        <taxon>Didymella</taxon>
    </lineage>
</organism>
<comment type="caution">
    <text evidence="1">The sequence shown here is derived from an EMBL/GenBank/DDBJ whole genome shotgun (WGS) entry which is preliminary data.</text>
</comment>
<evidence type="ECO:0000313" key="1">
    <source>
        <dbReference type="EMBL" id="KAF3032332.1"/>
    </source>
</evidence>
<protein>
    <submittedName>
        <fullName evidence="1">Uncharacterized protein</fullName>
    </submittedName>
</protein>